<dbReference type="PANTHER" id="PTHR37466:SF1">
    <property type="entry name" value="SLR1628 PROTEIN"/>
    <property type="match status" value="1"/>
</dbReference>
<evidence type="ECO:0000313" key="3">
    <source>
        <dbReference type="EMBL" id="EEH56552.1"/>
    </source>
</evidence>
<dbReference type="Pfam" id="PF09996">
    <property type="entry name" value="DUF2237"/>
    <property type="match status" value="1"/>
</dbReference>
<proteinExistence type="predicted"/>
<dbReference type="InterPro" id="IPR018714">
    <property type="entry name" value="DUF2237"/>
</dbReference>
<keyword evidence="4" id="KW-1185">Reference proteome</keyword>
<dbReference type="EMBL" id="GG663740">
    <property type="protein sequence ID" value="EEH56552.1"/>
    <property type="molecule type" value="Genomic_DNA"/>
</dbReference>
<dbReference type="AlphaFoldDB" id="C1MU20"/>
<dbReference type="Gene3D" id="3.30.56.110">
    <property type="entry name" value="Protein of unknown function DUF2237"/>
    <property type="match status" value="1"/>
</dbReference>
<dbReference type="OrthoDB" id="1517790at2759"/>
<feature type="transmembrane region" description="Helical" evidence="2">
    <location>
        <begin position="74"/>
        <end position="93"/>
    </location>
</feature>
<dbReference type="STRING" id="564608.C1MU20"/>
<accession>C1MU20</accession>
<dbReference type="GeneID" id="9684574"/>
<evidence type="ECO:0000313" key="4">
    <source>
        <dbReference type="Proteomes" id="UP000001876"/>
    </source>
</evidence>
<dbReference type="Proteomes" id="UP000001876">
    <property type="component" value="Unassembled WGS sequence"/>
</dbReference>
<protein>
    <submittedName>
        <fullName evidence="3">Predicted protein</fullName>
    </submittedName>
</protein>
<dbReference type="eggNOG" id="ENOG502S415">
    <property type="taxonomic scope" value="Eukaryota"/>
</dbReference>
<evidence type="ECO:0000256" key="1">
    <source>
        <dbReference type="SAM" id="MobiDB-lite"/>
    </source>
</evidence>
<keyword evidence="2" id="KW-1133">Transmembrane helix</keyword>
<dbReference type="PANTHER" id="PTHR37466">
    <property type="entry name" value="SLR1628 PROTEIN"/>
    <property type="match status" value="1"/>
</dbReference>
<dbReference type="KEGG" id="mpp:MICPUCDRAFT_40114"/>
<evidence type="ECO:0000256" key="2">
    <source>
        <dbReference type="SAM" id="Phobius"/>
    </source>
</evidence>
<organism evidence="4">
    <name type="scientific">Micromonas pusilla (strain CCMP1545)</name>
    <name type="common">Picoplanktonic green alga</name>
    <dbReference type="NCBI Taxonomy" id="564608"/>
    <lineage>
        <taxon>Eukaryota</taxon>
        <taxon>Viridiplantae</taxon>
        <taxon>Chlorophyta</taxon>
        <taxon>Mamiellophyceae</taxon>
        <taxon>Mamiellales</taxon>
        <taxon>Mamiellaceae</taxon>
        <taxon>Micromonas</taxon>
    </lineage>
</organism>
<feature type="region of interest" description="Disordered" evidence="1">
    <location>
        <begin position="41"/>
        <end position="61"/>
    </location>
</feature>
<gene>
    <name evidence="3" type="ORF">MICPUCDRAFT_40114</name>
</gene>
<keyword evidence="2" id="KW-0472">Membrane</keyword>
<keyword evidence="2" id="KW-0812">Transmembrane</keyword>
<dbReference type="RefSeq" id="XP_003059420.1">
    <property type="nucleotide sequence ID" value="XM_003059374.1"/>
</dbReference>
<name>C1MU20_MICPC</name>
<reference evidence="3 4" key="1">
    <citation type="journal article" date="2009" name="Science">
        <title>Green evolution and dynamic adaptations revealed by genomes of the marine picoeukaryotes Micromonas.</title>
        <authorList>
            <person name="Worden A.Z."/>
            <person name="Lee J.H."/>
            <person name="Mock T."/>
            <person name="Rouze P."/>
            <person name="Simmons M.P."/>
            <person name="Aerts A.L."/>
            <person name="Allen A.E."/>
            <person name="Cuvelier M.L."/>
            <person name="Derelle E."/>
            <person name="Everett M.V."/>
            <person name="Foulon E."/>
            <person name="Grimwood J."/>
            <person name="Gundlach H."/>
            <person name="Henrissat B."/>
            <person name="Napoli C."/>
            <person name="McDonald S.M."/>
            <person name="Parker M.S."/>
            <person name="Rombauts S."/>
            <person name="Salamov A."/>
            <person name="Von Dassow P."/>
            <person name="Badger J.H."/>
            <person name="Coutinho P.M."/>
            <person name="Demir E."/>
            <person name="Dubchak I."/>
            <person name="Gentemann C."/>
            <person name="Eikrem W."/>
            <person name="Gready J.E."/>
            <person name="John U."/>
            <person name="Lanier W."/>
            <person name="Lindquist E.A."/>
            <person name="Lucas S."/>
            <person name="Mayer K.F."/>
            <person name="Moreau H."/>
            <person name="Not F."/>
            <person name="Otillar R."/>
            <person name="Panaud O."/>
            <person name="Pangilinan J."/>
            <person name="Paulsen I."/>
            <person name="Piegu B."/>
            <person name="Poliakov A."/>
            <person name="Robbens S."/>
            <person name="Schmutz J."/>
            <person name="Toulza E."/>
            <person name="Wyss T."/>
            <person name="Zelensky A."/>
            <person name="Zhou K."/>
            <person name="Armbrust E.V."/>
            <person name="Bhattacharya D."/>
            <person name="Goodenough U.W."/>
            <person name="Van de Peer Y."/>
            <person name="Grigoriev I.V."/>
        </authorList>
    </citation>
    <scope>NUCLEOTIDE SEQUENCE [LARGE SCALE GENOMIC DNA]</scope>
    <source>
        <strain evidence="3 4">CCMP1545</strain>
    </source>
</reference>
<sequence>MSASGSILRSGSKPKRSVSFEYLPTTYGAAPARDAPTAATFARASSSSSSAPSSTSSVASTTRALHHPSSVGRALTLVLGAVALLGAFVALATHHHTANAHARGAGEGVVALSAASAARLGVENDASSGSKNLLGGPLRPCSDATQATQTGIDRSGSCAWDPDDAGYHAVCVEMDAKFLSASATRDANDLSSVVKPGERWCVCAWAFASAVERDPKTMEGLELQCDGSNGKLRGVYESFIARKEALKSPSGREYEAGKALAAVDRLCPAPR</sequence>